<organism evidence="2 3">
    <name type="scientific">Exophiala spinifera</name>
    <dbReference type="NCBI Taxonomy" id="91928"/>
    <lineage>
        <taxon>Eukaryota</taxon>
        <taxon>Fungi</taxon>
        <taxon>Dikarya</taxon>
        <taxon>Ascomycota</taxon>
        <taxon>Pezizomycotina</taxon>
        <taxon>Eurotiomycetes</taxon>
        <taxon>Chaetothyriomycetidae</taxon>
        <taxon>Chaetothyriales</taxon>
        <taxon>Herpotrichiellaceae</taxon>
        <taxon>Exophiala</taxon>
    </lineage>
</organism>
<dbReference type="VEuPathDB" id="FungiDB:PV08_03816"/>
<dbReference type="GeneID" id="27330899"/>
<keyword evidence="3" id="KW-1185">Reference proteome</keyword>
<dbReference type="AlphaFoldDB" id="A0A0D2BCC6"/>
<name>A0A0D2BCC6_9EURO</name>
<dbReference type="InterPro" id="IPR028322">
    <property type="entry name" value="PNRC-like_rgn"/>
</dbReference>
<dbReference type="OrthoDB" id="2142961at2759"/>
<gene>
    <name evidence="2" type="ORF">PV08_03816</name>
</gene>
<feature type="compositionally biased region" description="Polar residues" evidence="1">
    <location>
        <begin position="299"/>
        <end position="310"/>
    </location>
</feature>
<feature type="compositionally biased region" description="Polar residues" evidence="1">
    <location>
        <begin position="257"/>
        <end position="276"/>
    </location>
</feature>
<feature type="compositionally biased region" description="Low complexity" evidence="1">
    <location>
        <begin position="319"/>
        <end position="333"/>
    </location>
</feature>
<feature type="compositionally biased region" description="Polar residues" evidence="1">
    <location>
        <begin position="357"/>
        <end position="368"/>
    </location>
</feature>
<evidence type="ECO:0000256" key="1">
    <source>
        <dbReference type="SAM" id="MobiDB-lite"/>
    </source>
</evidence>
<feature type="compositionally biased region" description="Basic residues" evidence="1">
    <location>
        <begin position="10"/>
        <end position="23"/>
    </location>
</feature>
<feature type="compositionally biased region" description="Polar residues" evidence="1">
    <location>
        <begin position="44"/>
        <end position="53"/>
    </location>
</feature>
<dbReference type="STRING" id="91928.A0A0D2BCC6"/>
<feature type="region of interest" description="Disordered" evidence="1">
    <location>
        <begin position="104"/>
        <end position="216"/>
    </location>
</feature>
<feature type="region of interest" description="Disordered" evidence="1">
    <location>
        <begin position="226"/>
        <end position="245"/>
    </location>
</feature>
<feature type="region of interest" description="Disordered" evidence="1">
    <location>
        <begin position="1"/>
        <end position="84"/>
    </location>
</feature>
<sequence length="424" mass="45616">MSMIESTSHTHAKGSRRSGKKNRPSNPHDGFVSDVGAPTEHQRNNSPASNAVKNNGKGHPRKNSSAQNTAASVGKHDKMKATPMKPAAYAGATFQQSPAASALPLPSFYSKSMPAAGPLTSQISDEASADTRPAAQQVTASPNKRETTPCDFLFDAARQARATPRGDTPGARSGNMSISNGSPASGSPAPRDGDPMFPFELDGASAAGEDGAFSATPYKDRIEALKSTRSTSLPSKSMNEHERKAKTDALKRLLMKSSGQPHDNNFQPVQDMSNPFNARAPYQPPPAPNQGPPLVRHTSGPSTMFKQDQSGYGAPQAFPQMPYQYQPTQIQTPKRPNSSSLRNVYGAQSEPEYAELSSDSAVTPPVSTQRRHTPQYIPQYNTAAPLDSPYSKQQQMPNHRAKPSAQQLEDDLRRVLKLDLTTRG</sequence>
<reference evidence="2 3" key="1">
    <citation type="submission" date="2015-01" db="EMBL/GenBank/DDBJ databases">
        <title>The Genome Sequence of Exophiala spinifera CBS89968.</title>
        <authorList>
            <consortium name="The Broad Institute Genomics Platform"/>
            <person name="Cuomo C."/>
            <person name="de Hoog S."/>
            <person name="Gorbushina A."/>
            <person name="Stielow B."/>
            <person name="Teixiera M."/>
            <person name="Abouelleil A."/>
            <person name="Chapman S.B."/>
            <person name="Priest M."/>
            <person name="Young S.K."/>
            <person name="Wortman J."/>
            <person name="Nusbaum C."/>
            <person name="Birren B."/>
        </authorList>
    </citation>
    <scope>NUCLEOTIDE SEQUENCE [LARGE SCALE GENOMIC DNA]</scope>
    <source>
        <strain evidence="2 3">CBS 89968</strain>
    </source>
</reference>
<dbReference type="Proteomes" id="UP000053328">
    <property type="component" value="Unassembled WGS sequence"/>
</dbReference>
<proteinExistence type="predicted"/>
<dbReference type="HOGENOM" id="CLU_647293_0_0_1"/>
<dbReference type="GO" id="GO:0016071">
    <property type="term" value="P:mRNA metabolic process"/>
    <property type="evidence" value="ECO:0007669"/>
    <property type="project" value="UniProtKB-ARBA"/>
</dbReference>
<feature type="compositionally biased region" description="Low complexity" evidence="1">
    <location>
        <begin position="181"/>
        <end position="190"/>
    </location>
</feature>
<dbReference type="Pfam" id="PF15365">
    <property type="entry name" value="PNRC"/>
    <property type="match status" value="1"/>
</dbReference>
<dbReference type="RefSeq" id="XP_016236844.1">
    <property type="nucleotide sequence ID" value="XM_016378167.1"/>
</dbReference>
<feature type="compositionally biased region" description="Pro residues" evidence="1">
    <location>
        <begin position="282"/>
        <end position="291"/>
    </location>
</feature>
<protein>
    <submittedName>
        <fullName evidence="2">Uncharacterized protein</fullName>
    </submittedName>
</protein>
<evidence type="ECO:0000313" key="3">
    <source>
        <dbReference type="Proteomes" id="UP000053328"/>
    </source>
</evidence>
<accession>A0A0D2BCC6</accession>
<dbReference type="EMBL" id="KN847494">
    <property type="protein sequence ID" value="KIW16628.1"/>
    <property type="molecule type" value="Genomic_DNA"/>
</dbReference>
<feature type="compositionally biased region" description="Polar residues" evidence="1">
    <location>
        <begin position="227"/>
        <end position="237"/>
    </location>
</feature>
<feature type="region of interest" description="Disordered" evidence="1">
    <location>
        <begin position="256"/>
        <end position="410"/>
    </location>
</feature>
<evidence type="ECO:0000313" key="2">
    <source>
        <dbReference type="EMBL" id="KIW16628.1"/>
    </source>
</evidence>